<sequence length="650" mass="69535">MSFEQSNDAITKCRDLAREHGFTVKQETSSNKNVYLYCSREGVPDSVKNNKEIKRKRLSMRCDCKWRITLFQQESKLWIFRKAMNPASMVHNHPLISPDDIRQPWPATVFDRIAFYANQRNLTTSETRERIKEDFPDLIWDERRFYNRLTEERKQIRLRDSESRVFSTMDLAARVASLASADPSLSYKVTSSLENVLVEICEQLRIDPAGAGSRVLTSPPSSAGGGGPGGVTGAGGMGSSNTGLGGIGSTSSMNMTSPTSTSSGFCSSSSSSSPLSPSDYVVTYPGCVISVKNTPNQKGRPSSISSPVVDSSYGLGLGMSPLNDRKRSLSEECFTRHGIGGSGPSGATPSFGSAMTASQMISQLDMSTTPLQGALSGLDSSGLLMMQSGGYHPHGHPHQQHPHQVHPQQQQQLYHQQQQESQQHHGSHHLPSGMATAFRPAQAHHHSQHQQHHHPHHPLSQSNDLSSALDLDAESVAASRAEPSSSMRRTHSVDIKQEMQSFYQPMLATPQLSAPPQPQRRSGSSPGTMNPNQHQQQQQQQRLYTQQYASGGAAAGFPSSNQLGDSDDVFNSQVSFSAAAAAAGSGAADQYHFNAGPHSSGSSSGGHQGGGGGGGGGGGHHYLHPGYANPQTSGSPTMSAGGGSSSLGPH</sequence>
<evidence type="ECO:0000313" key="4">
    <source>
        <dbReference type="Proteomes" id="UP001194696"/>
    </source>
</evidence>
<keyword evidence="4" id="KW-1185">Reference proteome</keyword>
<dbReference type="EMBL" id="JAAAIM010000521">
    <property type="protein sequence ID" value="KAG0287071.1"/>
    <property type="molecule type" value="Genomic_DNA"/>
</dbReference>
<feature type="compositionally biased region" description="Gly residues" evidence="1">
    <location>
        <begin position="603"/>
        <end position="620"/>
    </location>
</feature>
<feature type="domain" description="FAR1" evidence="2">
    <location>
        <begin position="17"/>
        <end position="96"/>
    </location>
</feature>
<feature type="compositionally biased region" description="Basic residues" evidence="1">
    <location>
        <begin position="442"/>
        <end position="457"/>
    </location>
</feature>
<feature type="region of interest" description="Disordered" evidence="1">
    <location>
        <begin position="591"/>
        <end position="650"/>
    </location>
</feature>
<evidence type="ECO:0000256" key="1">
    <source>
        <dbReference type="SAM" id="MobiDB-lite"/>
    </source>
</evidence>
<proteinExistence type="predicted"/>
<dbReference type="PANTHER" id="PTHR47718">
    <property type="entry name" value="OS01G0519700 PROTEIN"/>
    <property type="match status" value="1"/>
</dbReference>
<dbReference type="InterPro" id="IPR004330">
    <property type="entry name" value="FAR1_DNA_bnd_dom"/>
</dbReference>
<feature type="compositionally biased region" description="Low complexity" evidence="1">
    <location>
        <begin position="519"/>
        <end position="544"/>
    </location>
</feature>
<protein>
    <recommendedName>
        <fullName evidence="2">FAR1 domain-containing protein</fullName>
    </recommendedName>
</protein>
<evidence type="ECO:0000259" key="2">
    <source>
        <dbReference type="Pfam" id="PF03101"/>
    </source>
</evidence>
<feature type="region of interest" description="Disordered" evidence="1">
    <location>
        <begin position="509"/>
        <end position="544"/>
    </location>
</feature>
<feature type="region of interest" description="Disordered" evidence="1">
    <location>
        <begin position="384"/>
        <end position="464"/>
    </location>
</feature>
<dbReference type="Proteomes" id="UP001194696">
    <property type="component" value="Unassembled WGS sequence"/>
</dbReference>
<name>A0ABQ7JXR8_9FUNG</name>
<evidence type="ECO:0000313" key="3">
    <source>
        <dbReference type="EMBL" id="KAG0287071.1"/>
    </source>
</evidence>
<dbReference type="Pfam" id="PF03101">
    <property type="entry name" value="FAR1"/>
    <property type="match status" value="1"/>
</dbReference>
<reference evidence="3 4" key="1">
    <citation type="journal article" date="2020" name="Fungal Divers.">
        <title>Resolving the Mortierellaceae phylogeny through synthesis of multi-gene phylogenetics and phylogenomics.</title>
        <authorList>
            <person name="Vandepol N."/>
            <person name="Liber J."/>
            <person name="Desiro A."/>
            <person name="Na H."/>
            <person name="Kennedy M."/>
            <person name="Barry K."/>
            <person name="Grigoriev I.V."/>
            <person name="Miller A.N."/>
            <person name="O'Donnell K."/>
            <person name="Stajich J.E."/>
            <person name="Bonito G."/>
        </authorList>
    </citation>
    <scope>NUCLEOTIDE SEQUENCE [LARGE SCALE GENOMIC DNA]</scope>
    <source>
        <strain evidence="3 4">AD045</strain>
    </source>
</reference>
<feature type="compositionally biased region" description="Basic residues" evidence="1">
    <location>
        <begin position="393"/>
        <end position="404"/>
    </location>
</feature>
<accession>A0ABQ7JXR8</accession>
<comment type="caution">
    <text evidence="3">The sequence shown here is derived from an EMBL/GenBank/DDBJ whole genome shotgun (WGS) entry which is preliminary data.</text>
</comment>
<feature type="compositionally biased region" description="Low complexity" evidence="1">
    <location>
        <begin position="405"/>
        <end position="421"/>
    </location>
</feature>
<gene>
    <name evidence="3" type="ORF">BGZ96_008962</name>
</gene>
<feature type="compositionally biased region" description="Gly residues" evidence="1">
    <location>
        <begin position="640"/>
        <end position="650"/>
    </location>
</feature>
<feature type="compositionally biased region" description="Polar residues" evidence="1">
    <location>
        <begin position="629"/>
        <end position="638"/>
    </location>
</feature>
<organism evidence="3 4">
    <name type="scientific">Linnemannia gamsii</name>
    <dbReference type="NCBI Taxonomy" id="64522"/>
    <lineage>
        <taxon>Eukaryota</taxon>
        <taxon>Fungi</taxon>
        <taxon>Fungi incertae sedis</taxon>
        <taxon>Mucoromycota</taxon>
        <taxon>Mortierellomycotina</taxon>
        <taxon>Mortierellomycetes</taxon>
        <taxon>Mortierellales</taxon>
        <taxon>Mortierellaceae</taxon>
        <taxon>Linnemannia</taxon>
    </lineage>
</organism>
<feature type="region of interest" description="Disordered" evidence="1">
    <location>
        <begin position="211"/>
        <end position="277"/>
    </location>
</feature>
<feature type="compositionally biased region" description="Low complexity" evidence="1">
    <location>
        <begin position="249"/>
        <end position="277"/>
    </location>
</feature>
<feature type="compositionally biased region" description="Gly residues" evidence="1">
    <location>
        <begin position="223"/>
        <end position="248"/>
    </location>
</feature>